<evidence type="ECO:0000256" key="2">
    <source>
        <dbReference type="ARBA" id="ARBA00022643"/>
    </source>
</evidence>
<sequence>MKKNILVLNGSPRVGGNSDLLADAFIKGATKAGHEVVKCDVGRKNIKGCIACNTCYSKGTPCSFDDDFNNIVPLIEKADVIIFATPLYWYSFSSQLKAAIDKMYSFIIGEKKLNIKESMLLVCGEENNESAFEGIITTYKLICSYQKWTDRGQLVVPGVLNKGDILSTDYLVRAENIGRNIS</sequence>
<dbReference type="Gene3D" id="3.40.50.360">
    <property type="match status" value="1"/>
</dbReference>
<feature type="domain" description="NADPH-dependent FMN reductase-like" evidence="3">
    <location>
        <begin position="4"/>
        <end position="124"/>
    </location>
</feature>
<dbReference type="Proteomes" id="UP001501047">
    <property type="component" value="Unassembled WGS sequence"/>
</dbReference>
<proteinExistence type="predicted"/>
<protein>
    <submittedName>
        <fullName evidence="4">Flavodoxin family protein</fullName>
    </submittedName>
</protein>
<keyword evidence="5" id="KW-1185">Reference proteome</keyword>
<evidence type="ECO:0000256" key="1">
    <source>
        <dbReference type="ARBA" id="ARBA00022630"/>
    </source>
</evidence>
<dbReference type="InterPro" id="IPR051796">
    <property type="entry name" value="ISF_SsuE-like"/>
</dbReference>
<dbReference type="SUPFAM" id="SSF52218">
    <property type="entry name" value="Flavoproteins"/>
    <property type="match status" value="1"/>
</dbReference>
<dbReference type="RefSeq" id="WP_343827554.1">
    <property type="nucleotide sequence ID" value="NZ_BAAACI010000007.1"/>
</dbReference>
<keyword evidence="2" id="KW-0288">FMN</keyword>
<name>A0ABN1KW64_CLOSU</name>
<evidence type="ECO:0000313" key="4">
    <source>
        <dbReference type="EMBL" id="GAA0777420.1"/>
    </source>
</evidence>
<gene>
    <name evidence="4" type="ORF">GCM10008908_32550</name>
</gene>
<dbReference type="InterPro" id="IPR029039">
    <property type="entry name" value="Flavoprotein-like_sf"/>
</dbReference>
<organism evidence="4 5">
    <name type="scientific">Clostridium subterminale</name>
    <dbReference type="NCBI Taxonomy" id="1550"/>
    <lineage>
        <taxon>Bacteria</taxon>
        <taxon>Bacillati</taxon>
        <taxon>Bacillota</taxon>
        <taxon>Clostridia</taxon>
        <taxon>Eubacteriales</taxon>
        <taxon>Clostridiaceae</taxon>
        <taxon>Clostridium</taxon>
    </lineage>
</organism>
<dbReference type="EMBL" id="BAAACI010000007">
    <property type="protein sequence ID" value="GAA0777420.1"/>
    <property type="molecule type" value="Genomic_DNA"/>
</dbReference>
<dbReference type="PANTHER" id="PTHR43278:SF4">
    <property type="entry name" value="NAD(P)H-DEPENDENT FMN-CONTAINING OXIDOREDUCTASE YWQN-RELATED"/>
    <property type="match status" value="1"/>
</dbReference>
<dbReference type="Pfam" id="PF03358">
    <property type="entry name" value="FMN_red"/>
    <property type="match status" value="1"/>
</dbReference>
<evidence type="ECO:0000259" key="3">
    <source>
        <dbReference type="Pfam" id="PF03358"/>
    </source>
</evidence>
<keyword evidence="1" id="KW-0285">Flavoprotein</keyword>
<accession>A0ABN1KW64</accession>
<reference evidence="4 5" key="1">
    <citation type="journal article" date="2019" name="Int. J. Syst. Evol. Microbiol.">
        <title>The Global Catalogue of Microorganisms (GCM) 10K type strain sequencing project: providing services to taxonomists for standard genome sequencing and annotation.</title>
        <authorList>
            <consortium name="The Broad Institute Genomics Platform"/>
            <consortium name="The Broad Institute Genome Sequencing Center for Infectious Disease"/>
            <person name="Wu L."/>
            <person name="Ma J."/>
        </authorList>
    </citation>
    <scope>NUCLEOTIDE SEQUENCE [LARGE SCALE GENOMIC DNA]</scope>
    <source>
        <strain evidence="4 5">JCM 1417</strain>
    </source>
</reference>
<comment type="caution">
    <text evidence="4">The sequence shown here is derived from an EMBL/GenBank/DDBJ whole genome shotgun (WGS) entry which is preliminary data.</text>
</comment>
<dbReference type="InterPro" id="IPR005025">
    <property type="entry name" value="FMN_Rdtase-like_dom"/>
</dbReference>
<evidence type="ECO:0000313" key="5">
    <source>
        <dbReference type="Proteomes" id="UP001501047"/>
    </source>
</evidence>
<dbReference type="PANTHER" id="PTHR43278">
    <property type="entry name" value="NAD(P)H-DEPENDENT FMN-CONTAINING OXIDOREDUCTASE YWQN-RELATED"/>
    <property type="match status" value="1"/>
</dbReference>